<feature type="transmembrane region" description="Helical" evidence="2">
    <location>
        <begin position="49"/>
        <end position="69"/>
    </location>
</feature>
<evidence type="ECO:0000256" key="1">
    <source>
        <dbReference type="SAM" id="MobiDB-lite"/>
    </source>
</evidence>
<evidence type="ECO:0000256" key="2">
    <source>
        <dbReference type="SAM" id="Phobius"/>
    </source>
</evidence>
<gene>
    <name evidence="3" type="ORF">PACLA_8A012675</name>
</gene>
<evidence type="ECO:0000313" key="3">
    <source>
        <dbReference type="EMBL" id="CAB4029596.1"/>
    </source>
</evidence>
<feature type="region of interest" description="Disordered" evidence="1">
    <location>
        <begin position="14"/>
        <end position="47"/>
    </location>
</feature>
<name>A0A6S7JBS2_PARCT</name>
<proteinExistence type="predicted"/>
<sequence length="118" mass="13130">MSRFVFNIIEDTAGDTDLSNAGQPKPGKDGSDEKNNQGPKPLSRTPDSSHFAVVFLVMIALLFGLYALYHNRQKIIAVVVEGRSINGRGGRERYRKLDSESGLEPEARIKNSNEVYVY</sequence>
<keyword evidence="2" id="KW-0472">Membrane</keyword>
<evidence type="ECO:0000313" key="4">
    <source>
        <dbReference type="Proteomes" id="UP001152795"/>
    </source>
</evidence>
<keyword evidence="2" id="KW-0812">Transmembrane</keyword>
<reference evidence="3" key="1">
    <citation type="submission" date="2020-04" db="EMBL/GenBank/DDBJ databases">
        <authorList>
            <person name="Alioto T."/>
            <person name="Alioto T."/>
            <person name="Gomez Garrido J."/>
        </authorList>
    </citation>
    <scope>NUCLEOTIDE SEQUENCE</scope>
    <source>
        <strain evidence="3">A484AB</strain>
    </source>
</reference>
<dbReference type="OrthoDB" id="5846619at2759"/>
<keyword evidence="2" id="KW-1133">Transmembrane helix</keyword>
<comment type="caution">
    <text evidence="3">The sequence shown here is derived from an EMBL/GenBank/DDBJ whole genome shotgun (WGS) entry which is preliminary data.</text>
</comment>
<dbReference type="Proteomes" id="UP001152795">
    <property type="component" value="Unassembled WGS sequence"/>
</dbReference>
<organism evidence="3 4">
    <name type="scientific">Paramuricea clavata</name>
    <name type="common">Red gorgonian</name>
    <name type="synonym">Violescent sea-whip</name>
    <dbReference type="NCBI Taxonomy" id="317549"/>
    <lineage>
        <taxon>Eukaryota</taxon>
        <taxon>Metazoa</taxon>
        <taxon>Cnidaria</taxon>
        <taxon>Anthozoa</taxon>
        <taxon>Octocorallia</taxon>
        <taxon>Malacalcyonacea</taxon>
        <taxon>Plexauridae</taxon>
        <taxon>Paramuricea</taxon>
    </lineage>
</organism>
<accession>A0A6S7JBS2</accession>
<protein>
    <submittedName>
        <fullName evidence="3">Uncharacterized protein</fullName>
    </submittedName>
</protein>
<dbReference type="EMBL" id="CACRXK020016279">
    <property type="protein sequence ID" value="CAB4029596.1"/>
    <property type="molecule type" value="Genomic_DNA"/>
</dbReference>
<feature type="compositionally biased region" description="Basic and acidic residues" evidence="1">
    <location>
        <begin position="26"/>
        <end position="35"/>
    </location>
</feature>
<keyword evidence="4" id="KW-1185">Reference proteome</keyword>
<dbReference type="AlphaFoldDB" id="A0A6S7JBS2"/>